<dbReference type="InterPro" id="IPR032823">
    <property type="entry name" value="BCA_ABC_TP_C"/>
</dbReference>
<sequence>MSRDRLLIENLTVQYQALVAVRDASAVFEPDSIVGLIGPNGAGKTTLLNAISGFTDISSGKVLLGDRDMTRMSAQSRVALGVVRSFQTVRLLEDETVFLNVALGCERSQQPTVVEQILDLPRQWRVRRRDLRATEEVLEILGLSAVAHRPAAELPYATRRLIELARILVVHPEVVLLDEPAAGSDRADRDMLGKTLHALHARDPFTMIVVEHDVDVVRKLCSHALAMDSGRVIAAGSPEAVLQDPRVREAYFGVGHGA</sequence>
<dbReference type="GO" id="GO:0005524">
    <property type="term" value="F:ATP binding"/>
    <property type="evidence" value="ECO:0007669"/>
    <property type="project" value="UniProtKB-KW"/>
</dbReference>
<dbReference type="GO" id="GO:0005886">
    <property type="term" value="C:plasma membrane"/>
    <property type="evidence" value="ECO:0007669"/>
    <property type="project" value="TreeGrafter"/>
</dbReference>
<evidence type="ECO:0000313" key="5">
    <source>
        <dbReference type="EMBL" id="MBJ7600917.1"/>
    </source>
</evidence>
<evidence type="ECO:0000313" key="6">
    <source>
        <dbReference type="Proteomes" id="UP000612893"/>
    </source>
</evidence>
<dbReference type="InterPro" id="IPR027417">
    <property type="entry name" value="P-loop_NTPase"/>
</dbReference>
<dbReference type="GO" id="GO:0016887">
    <property type="term" value="F:ATP hydrolysis activity"/>
    <property type="evidence" value="ECO:0007669"/>
    <property type="project" value="InterPro"/>
</dbReference>
<dbReference type="InterPro" id="IPR003593">
    <property type="entry name" value="AAA+_ATPase"/>
</dbReference>
<evidence type="ECO:0000259" key="4">
    <source>
        <dbReference type="PROSITE" id="PS50893"/>
    </source>
</evidence>
<dbReference type="SUPFAM" id="SSF52540">
    <property type="entry name" value="P-loop containing nucleoside triphosphate hydrolases"/>
    <property type="match status" value="1"/>
</dbReference>
<gene>
    <name evidence="5" type="ORF">JF922_22970</name>
</gene>
<dbReference type="AlphaFoldDB" id="A0A934KBY5"/>
<dbReference type="PANTHER" id="PTHR45772">
    <property type="entry name" value="CONSERVED COMPONENT OF ABC TRANSPORTER FOR NATURAL AMINO ACIDS-RELATED"/>
    <property type="match status" value="1"/>
</dbReference>
<keyword evidence="3 5" id="KW-0067">ATP-binding</keyword>
<feature type="domain" description="ABC transporter" evidence="4">
    <location>
        <begin position="6"/>
        <end position="254"/>
    </location>
</feature>
<dbReference type="EMBL" id="JAEKNR010000228">
    <property type="protein sequence ID" value="MBJ7600917.1"/>
    <property type="molecule type" value="Genomic_DNA"/>
</dbReference>
<organism evidence="5 6">
    <name type="scientific">Candidatus Nephthysia bennettiae</name>
    <dbReference type="NCBI Taxonomy" id="3127016"/>
    <lineage>
        <taxon>Bacteria</taxon>
        <taxon>Bacillati</taxon>
        <taxon>Candidatus Dormiibacterota</taxon>
        <taxon>Candidatus Dormibacteria</taxon>
        <taxon>Candidatus Dormibacterales</taxon>
        <taxon>Candidatus Dormibacteraceae</taxon>
        <taxon>Candidatus Nephthysia</taxon>
    </lineage>
</organism>
<protein>
    <submittedName>
        <fullName evidence="5">ABC transporter ATP-binding protein</fullName>
    </submittedName>
</protein>
<dbReference type="Proteomes" id="UP000612893">
    <property type="component" value="Unassembled WGS sequence"/>
</dbReference>
<dbReference type="InterPro" id="IPR003439">
    <property type="entry name" value="ABC_transporter-like_ATP-bd"/>
</dbReference>
<dbReference type="Pfam" id="PF00005">
    <property type="entry name" value="ABC_tran"/>
    <property type="match status" value="1"/>
</dbReference>
<evidence type="ECO:0000256" key="2">
    <source>
        <dbReference type="ARBA" id="ARBA00022741"/>
    </source>
</evidence>
<proteinExistence type="predicted"/>
<dbReference type="SMART" id="SM00382">
    <property type="entry name" value="AAA"/>
    <property type="match status" value="1"/>
</dbReference>
<accession>A0A934KBY5</accession>
<evidence type="ECO:0000256" key="1">
    <source>
        <dbReference type="ARBA" id="ARBA00022448"/>
    </source>
</evidence>
<comment type="caution">
    <text evidence="5">The sequence shown here is derived from an EMBL/GenBank/DDBJ whole genome shotgun (WGS) entry which is preliminary data.</text>
</comment>
<reference evidence="5" key="1">
    <citation type="submission" date="2020-10" db="EMBL/GenBank/DDBJ databases">
        <title>Ca. Dormibacterota MAGs.</title>
        <authorList>
            <person name="Montgomery K."/>
        </authorList>
    </citation>
    <scope>NUCLEOTIDE SEQUENCE [LARGE SCALE GENOMIC DNA]</scope>
    <source>
        <strain evidence="5">SC8812_S17_10</strain>
    </source>
</reference>
<keyword evidence="2" id="KW-0547">Nucleotide-binding</keyword>
<dbReference type="PROSITE" id="PS50893">
    <property type="entry name" value="ABC_TRANSPORTER_2"/>
    <property type="match status" value="1"/>
</dbReference>
<dbReference type="InterPro" id="IPR051120">
    <property type="entry name" value="ABC_AA/LPS_Transport"/>
</dbReference>
<dbReference type="Pfam" id="PF12399">
    <property type="entry name" value="BCA_ABC_TP_C"/>
    <property type="match status" value="1"/>
</dbReference>
<keyword evidence="6" id="KW-1185">Reference proteome</keyword>
<keyword evidence="1" id="KW-0813">Transport</keyword>
<dbReference type="RefSeq" id="WP_338204902.1">
    <property type="nucleotide sequence ID" value="NZ_JAEKNR010000228.1"/>
</dbReference>
<evidence type="ECO:0000256" key="3">
    <source>
        <dbReference type="ARBA" id="ARBA00022840"/>
    </source>
</evidence>
<dbReference type="Gene3D" id="3.40.50.300">
    <property type="entry name" value="P-loop containing nucleotide triphosphate hydrolases"/>
    <property type="match status" value="1"/>
</dbReference>
<name>A0A934KBY5_9BACT</name>